<dbReference type="Pfam" id="PF00505">
    <property type="entry name" value="HMG_box"/>
    <property type="match status" value="1"/>
</dbReference>
<evidence type="ECO:0000256" key="3">
    <source>
        <dbReference type="ARBA" id="ARBA00022687"/>
    </source>
</evidence>
<organism evidence="13 14">
    <name type="scientific">Nothobranchius furzeri</name>
    <name type="common">Turquoise killifish</name>
    <dbReference type="NCBI Taxonomy" id="105023"/>
    <lineage>
        <taxon>Eukaryota</taxon>
        <taxon>Metazoa</taxon>
        <taxon>Chordata</taxon>
        <taxon>Craniata</taxon>
        <taxon>Vertebrata</taxon>
        <taxon>Euteleostomi</taxon>
        <taxon>Actinopterygii</taxon>
        <taxon>Neopterygii</taxon>
        <taxon>Teleostei</taxon>
        <taxon>Neoteleostei</taxon>
        <taxon>Acanthomorphata</taxon>
        <taxon>Ovalentaria</taxon>
        <taxon>Atherinomorphae</taxon>
        <taxon>Cyprinodontiformes</taxon>
        <taxon>Nothobranchiidae</taxon>
        <taxon>Nothobranchius</taxon>
    </lineage>
</organism>
<keyword evidence="7" id="KW-0804">Transcription</keyword>
<dbReference type="InterPro" id="IPR036910">
    <property type="entry name" value="HMG_box_dom_sf"/>
</dbReference>
<dbReference type="PANTHER" id="PTHR10373">
    <property type="entry name" value="TRANSCRIPTION FACTOR 7 FAMILY MEMBER"/>
    <property type="match status" value="1"/>
</dbReference>
<dbReference type="EMBL" id="JAAVVJ010000011">
    <property type="protein sequence ID" value="KAF7212801.1"/>
    <property type="molecule type" value="Genomic_DNA"/>
</dbReference>
<keyword evidence="5 9" id="KW-0238">DNA-binding</keyword>
<dbReference type="GO" id="GO:0000785">
    <property type="term" value="C:chromatin"/>
    <property type="evidence" value="ECO:0007669"/>
    <property type="project" value="TreeGrafter"/>
</dbReference>
<evidence type="ECO:0000313" key="14">
    <source>
        <dbReference type="Proteomes" id="UP000822369"/>
    </source>
</evidence>
<dbReference type="PROSITE" id="PS50118">
    <property type="entry name" value="HMG_BOX_2"/>
    <property type="match status" value="1"/>
</dbReference>
<keyword evidence="4" id="KW-0805">Transcription regulation</keyword>
<feature type="region of interest" description="Disordered" evidence="10">
    <location>
        <begin position="84"/>
        <end position="134"/>
    </location>
</feature>
<feature type="compositionally biased region" description="Low complexity" evidence="10">
    <location>
        <begin position="224"/>
        <end position="243"/>
    </location>
</feature>
<evidence type="ECO:0000256" key="10">
    <source>
        <dbReference type="SAM" id="MobiDB-lite"/>
    </source>
</evidence>
<reference evidence="13" key="1">
    <citation type="submission" date="2020-03" db="EMBL/GenBank/DDBJ databases">
        <title>Intra-Species Differences in Population Size shape Life History and Genome Evolution.</title>
        <authorList>
            <person name="Willemsen D."/>
            <person name="Cui R."/>
            <person name="Valenzano D.R."/>
        </authorList>
    </citation>
    <scope>NUCLEOTIDE SEQUENCE</scope>
    <source>
        <strain evidence="13">GRZ</strain>
        <tissue evidence="13">Whole</tissue>
    </source>
</reference>
<dbReference type="SMART" id="SM00398">
    <property type="entry name" value="HMG"/>
    <property type="match status" value="1"/>
</dbReference>
<dbReference type="GO" id="GO:1990907">
    <property type="term" value="C:beta-catenin-TCF complex"/>
    <property type="evidence" value="ECO:0007669"/>
    <property type="project" value="TreeGrafter"/>
</dbReference>
<evidence type="ECO:0000256" key="7">
    <source>
        <dbReference type="ARBA" id="ARBA00023163"/>
    </source>
</evidence>
<evidence type="ECO:0000256" key="5">
    <source>
        <dbReference type="ARBA" id="ARBA00023125"/>
    </source>
</evidence>
<comment type="caution">
    <text evidence="13">The sequence shown here is derived from an EMBL/GenBank/DDBJ whole genome shotgun (WGS) entry which is preliminary data.</text>
</comment>
<dbReference type="Proteomes" id="UP000822369">
    <property type="component" value="Chromosome 11"/>
</dbReference>
<evidence type="ECO:0000256" key="6">
    <source>
        <dbReference type="ARBA" id="ARBA00023159"/>
    </source>
</evidence>
<protein>
    <submittedName>
        <fullName evidence="12">Transcript variant X1</fullName>
    </submittedName>
    <submittedName>
        <fullName evidence="13">Transcript variant X2</fullName>
    </submittedName>
</protein>
<dbReference type="GO" id="GO:0060070">
    <property type="term" value="P:canonical Wnt signaling pathway"/>
    <property type="evidence" value="ECO:0007669"/>
    <property type="project" value="TreeGrafter"/>
</dbReference>
<dbReference type="InterPro" id="IPR009071">
    <property type="entry name" value="HMG_box_dom"/>
</dbReference>
<accession>A0A9D2Y2F8</accession>
<keyword evidence="8 9" id="KW-0539">Nucleus</keyword>
<evidence type="ECO:0000259" key="11">
    <source>
        <dbReference type="PROSITE" id="PS50118"/>
    </source>
</evidence>
<dbReference type="InterPro" id="IPR024940">
    <property type="entry name" value="TCF/LEF"/>
</dbReference>
<evidence type="ECO:0000256" key="8">
    <source>
        <dbReference type="ARBA" id="ARBA00023242"/>
    </source>
</evidence>
<comment type="subcellular location">
    <subcellularLocation>
        <location evidence="1">Nucleus</location>
    </subcellularLocation>
</comment>
<evidence type="ECO:0000313" key="13">
    <source>
        <dbReference type="EMBL" id="KAF7212802.1"/>
    </source>
</evidence>
<proteinExistence type="inferred from homology"/>
<keyword evidence="3" id="KW-0879">Wnt signaling pathway</keyword>
<evidence type="ECO:0000256" key="2">
    <source>
        <dbReference type="ARBA" id="ARBA00006569"/>
    </source>
</evidence>
<dbReference type="SUPFAM" id="SSF47095">
    <property type="entry name" value="HMG-box"/>
    <property type="match status" value="1"/>
</dbReference>
<sequence length="267" mass="29621">MGKYMQLLSFDRYRYFGGETEFFPILDEIFQEHLPIPFLPPPSPLGRPPSPFLHSFSPPPSPFLAPPLSPTAFLYLPPSPPVVSSLPSPHTPTVPSLPPSLLPGTPPAAPASAPVSNPNKRKREHQQKDHPYVKKPPNAFMIFLQDQRPKVVAELHLTDSTAVNAVMGQRWREMSPEQRNVYFDQAHKEQRLHEQQQPGWVPNYNRPSCFTPGPLIKPQPNPVSTATPACISSASSTSSAPDSSAHHTHLLPLLLKNQPSNHSVPDY</sequence>
<evidence type="ECO:0000256" key="9">
    <source>
        <dbReference type="PROSITE-ProRule" id="PRU00267"/>
    </source>
</evidence>
<feature type="region of interest" description="Disordered" evidence="10">
    <location>
        <begin position="214"/>
        <end position="246"/>
    </location>
</feature>
<gene>
    <name evidence="13" type="ORF">G4P62_007626</name>
</gene>
<evidence type="ECO:0000256" key="1">
    <source>
        <dbReference type="ARBA" id="ARBA00004123"/>
    </source>
</evidence>
<dbReference type="EMBL" id="JAAVVJ010000011">
    <property type="protein sequence ID" value="KAF7212802.1"/>
    <property type="molecule type" value="Genomic_DNA"/>
</dbReference>
<dbReference type="AlphaFoldDB" id="A0A9D2Y2F8"/>
<evidence type="ECO:0000256" key="4">
    <source>
        <dbReference type="ARBA" id="ARBA00023015"/>
    </source>
</evidence>
<dbReference type="Gene3D" id="1.10.30.10">
    <property type="entry name" value="High mobility group box domain"/>
    <property type="match status" value="1"/>
</dbReference>
<dbReference type="GO" id="GO:0000981">
    <property type="term" value="F:DNA-binding transcription factor activity, RNA polymerase II-specific"/>
    <property type="evidence" value="ECO:0007669"/>
    <property type="project" value="TreeGrafter"/>
</dbReference>
<dbReference type="PANTHER" id="PTHR10373:SF38">
    <property type="entry name" value="PROTEIN PANGOLIN, ISOFORM J"/>
    <property type="match status" value="1"/>
</dbReference>
<dbReference type="GO" id="GO:0000978">
    <property type="term" value="F:RNA polymerase II cis-regulatory region sequence-specific DNA binding"/>
    <property type="evidence" value="ECO:0007669"/>
    <property type="project" value="TreeGrafter"/>
</dbReference>
<feature type="DNA-binding region" description="HMG box" evidence="9">
    <location>
        <begin position="133"/>
        <end position="201"/>
    </location>
</feature>
<keyword evidence="6" id="KW-0010">Activator</keyword>
<feature type="domain" description="HMG box" evidence="11">
    <location>
        <begin position="133"/>
        <end position="201"/>
    </location>
</feature>
<name>A0A9D2Y2F8_NOTFU</name>
<comment type="similarity">
    <text evidence="2">Belongs to the TCF/LEF family.</text>
</comment>
<feature type="compositionally biased region" description="Pro residues" evidence="10">
    <location>
        <begin position="89"/>
        <end position="109"/>
    </location>
</feature>
<evidence type="ECO:0000313" key="12">
    <source>
        <dbReference type="EMBL" id="KAF7212801.1"/>
    </source>
</evidence>